<organism evidence="6 7">
    <name type="scientific">Reticulomyxa filosa</name>
    <dbReference type="NCBI Taxonomy" id="46433"/>
    <lineage>
        <taxon>Eukaryota</taxon>
        <taxon>Sar</taxon>
        <taxon>Rhizaria</taxon>
        <taxon>Retaria</taxon>
        <taxon>Foraminifera</taxon>
        <taxon>Monothalamids</taxon>
        <taxon>Reticulomyxidae</taxon>
        <taxon>Reticulomyxa</taxon>
    </lineage>
</organism>
<dbReference type="GO" id="GO:0030897">
    <property type="term" value="C:HOPS complex"/>
    <property type="evidence" value="ECO:0007669"/>
    <property type="project" value="TreeGrafter"/>
</dbReference>
<evidence type="ECO:0000256" key="4">
    <source>
        <dbReference type="PROSITE-ProRule" id="PRU01006"/>
    </source>
</evidence>
<evidence type="ECO:0000256" key="2">
    <source>
        <dbReference type="ARBA" id="ARBA00022771"/>
    </source>
</evidence>
<keyword evidence="7" id="KW-1185">Reference proteome</keyword>
<protein>
    <submittedName>
        <fullName evidence="6">Vacuolar protein sorting protein</fullName>
    </submittedName>
</protein>
<dbReference type="PANTHER" id="PTHR23323">
    <property type="entry name" value="VACUOLAR PROTEIN SORTING-ASSOCIATED PROTEIN"/>
    <property type="match status" value="1"/>
</dbReference>
<feature type="compositionally biased region" description="Low complexity" evidence="5">
    <location>
        <begin position="26"/>
        <end position="53"/>
    </location>
</feature>
<evidence type="ECO:0000313" key="7">
    <source>
        <dbReference type="Proteomes" id="UP000023152"/>
    </source>
</evidence>
<dbReference type="GO" id="GO:0030674">
    <property type="term" value="F:protein-macromolecule adaptor activity"/>
    <property type="evidence" value="ECO:0007669"/>
    <property type="project" value="TreeGrafter"/>
</dbReference>
<dbReference type="PROSITE" id="PS50236">
    <property type="entry name" value="CHCR"/>
    <property type="match status" value="1"/>
</dbReference>
<name>X6NK11_RETFI</name>
<feature type="region of interest" description="Disordered" evidence="5">
    <location>
        <begin position="25"/>
        <end position="56"/>
    </location>
</feature>
<keyword evidence="3" id="KW-0862">Zinc</keyword>
<dbReference type="InterPro" id="IPR000547">
    <property type="entry name" value="Clathrin_H-chain/VPS_repeat"/>
</dbReference>
<proteinExistence type="predicted"/>
<dbReference type="GO" id="GO:0007032">
    <property type="term" value="P:endosome organization"/>
    <property type="evidence" value="ECO:0007669"/>
    <property type="project" value="TreeGrafter"/>
</dbReference>
<dbReference type="GO" id="GO:0048284">
    <property type="term" value="P:organelle fusion"/>
    <property type="evidence" value="ECO:0007669"/>
    <property type="project" value="TreeGrafter"/>
</dbReference>
<dbReference type="EMBL" id="ASPP01007956">
    <property type="protein sequence ID" value="ETO26311.1"/>
    <property type="molecule type" value="Genomic_DNA"/>
</dbReference>
<accession>X6NK11</accession>
<dbReference type="GO" id="GO:0006904">
    <property type="term" value="P:vesicle docking involved in exocytosis"/>
    <property type="evidence" value="ECO:0007669"/>
    <property type="project" value="TreeGrafter"/>
</dbReference>
<keyword evidence="1" id="KW-0479">Metal-binding</keyword>
<dbReference type="AlphaFoldDB" id="X6NK11"/>
<evidence type="ECO:0000313" key="6">
    <source>
        <dbReference type="EMBL" id="ETO26311.1"/>
    </source>
</evidence>
<comment type="caution">
    <text evidence="6">The sequence shown here is derived from an EMBL/GenBank/DDBJ whole genome shotgun (WGS) entry which is preliminary data.</text>
</comment>
<gene>
    <name evidence="6" type="ORF">RFI_10826</name>
</gene>
<sequence length="334" mass="37750">MHLAKINNLEEMELERQHEVVNPADNAKGANASGNAKGANASGNAKGANTSGNVSGIKSEKTLATDAFEKFLKQEKKTLEQCKEVIFDLIASHGRTQQLITFAEIQNEWTWVIRHYIGNGEMKEAIEQLSKLSDPSQHESLYYDFAPVLMHAYPKETIDMIIKINMLDPRKLIPALMRFESDEEFHRSLQNSSSLDVNEELLQHSYRQHNVMRPLHGDGNKGMDFDFDEKTVAGLKQSQKSDKKRNSDSVVADNRISLDLSDTSSNRDGGLIRVPATLSQEHTRQAIRYLESVVKSNSPQSKDSSIHNYLITLYCKQEDEQPLLRFIETQGTMK</sequence>
<dbReference type="GO" id="GO:0008270">
    <property type="term" value="F:zinc ion binding"/>
    <property type="evidence" value="ECO:0007669"/>
    <property type="project" value="UniProtKB-KW"/>
</dbReference>
<dbReference type="Proteomes" id="UP000023152">
    <property type="component" value="Unassembled WGS sequence"/>
</dbReference>
<keyword evidence="2" id="KW-0863">Zinc-finger</keyword>
<evidence type="ECO:0000256" key="3">
    <source>
        <dbReference type="ARBA" id="ARBA00022833"/>
    </source>
</evidence>
<dbReference type="OrthoDB" id="1845386at2759"/>
<evidence type="ECO:0000256" key="5">
    <source>
        <dbReference type="SAM" id="MobiDB-lite"/>
    </source>
</evidence>
<reference evidence="6 7" key="1">
    <citation type="journal article" date="2013" name="Curr. Biol.">
        <title>The Genome of the Foraminiferan Reticulomyxa filosa.</title>
        <authorList>
            <person name="Glockner G."/>
            <person name="Hulsmann N."/>
            <person name="Schleicher M."/>
            <person name="Noegel A.A."/>
            <person name="Eichinger L."/>
            <person name="Gallinger C."/>
            <person name="Pawlowski J."/>
            <person name="Sierra R."/>
            <person name="Euteneuer U."/>
            <person name="Pillet L."/>
            <person name="Moustafa A."/>
            <person name="Platzer M."/>
            <person name="Groth M."/>
            <person name="Szafranski K."/>
            <person name="Schliwa M."/>
        </authorList>
    </citation>
    <scope>NUCLEOTIDE SEQUENCE [LARGE SCALE GENOMIC DNA]</scope>
</reference>
<feature type="repeat" description="CHCR" evidence="4">
    <location>
        <begin position="261"/>
        <end position="334"/>
    </location>
</feature>
<evidence type="ECO:0000256" key="1">
    <source>
        <dbReference type="ARBA" id="ARBA00022723"/>
    </source>
</evidence>
<dbReference type="GO" id="GO:0007033">
    <property type="term" value="P:vacuole organization"/>
    <property type="evidence" value="ECO:0007669"/>
    <property type="project" value="TreeGrafter"/>
</dbReference>
<dbReference type="GO" id="GO:0005768">
    <property type="term" value="C:endosome"/>
    <property type="evidence" value="ECO:0007669"/>
    <property type="project" value="TreeGrafter"/>
</dbReference>
<dbReference type="PANTHER" id="PTHR23323:SF26">
    <property type="entry name" value="VACUOLAR PROTEIN SORTING-ASSOCIATED PROTEIN 18 HOMOLOG"/>
    <property type="match status" value="1"/>
</dbReference>
<dbReference type="GO" id="GO:0006886">
    <property type="term" value="P:intracellular protein transport"/>
    <property type="evidence" value="ECO:0007669"/>
    <property type="project" value="UniProtKB-UniRule"/>
</dbReference>